<sequence>MSPPHTSGRCVALAPTPAHNTPARHPSALRASASVSHAYLAVEGAGSRLPGRTGTSGTPRTPCRITPRANFARTATADTPPWCRTLPGRRRTLGAASPRGRAQAPSKPSSVRPRPTLRSAQPSSTTSCLPKTPSRPCRRPPCQREEGSRTIVVSATTDTFPSSWRRRRAARSTWGRCASSTMARSSWKASKWGGTAPRFHEFVHVCGLILAFPLPLTLCVFVSALLFRCILYVVSVTQVSDSECNVYCTVLSFLVATSIHGFAILILPVISAFA</sequence>
<keyword evidence="2" id="KW-0472">Membrane</keyword>
<feature type="compositionally biased region" description="Polar residues" evidence="1">
    <location>
        <begin position="118"/>
        <end position="129"/>
    </location>
</feature>
<gene>
    <name evidence="3" type="ORF">GSI_11254</name>
</gene>
<dbReference type="EMBL" id="AYKW01000041">
    <property type="protein sequence ID" value="PIL26678.1"/>
    <property type="molecule type" value="Genomic_DNA"/>
</dbReference>
<evidence type="ECO:0000313" key="3">
    <source>
        <dbReference type="EMBL" id="PIL26678.1"/>
    </source>
</evidence>
<name>A0A2G8RZD8_9APHY</name>
<organism evidence="3 4">
    <name type="scientific">Ganoderma sinense ZZ0214-1</name>
    <dbReference type="NCBI Taxonomy" id="1077348"/>
    <lineage>
        <taxon>Eukaryota</taxon>
        <taxon>Fungi</taxon>
        <taxon>Dikarya</taxon>
        <taxon>Basidiomycota</taxon>
        <taxon>Agaricomycotina</taxon>
        <taxon>Agaricomycetes</taxon>
        <taxon>Polyporales</taxon>
        <taxon>Polyporaceae</taxon>
        <taxon>Ganoderma</taxon>
    </lineage>
</organism>
<reference evidence="3 4" key="1">
    <citation type="journal article" date="2015" name="Sci. Rep.">
        <title>Chromosome-level genome map provides insights into diverse defense mechanisms in the medicinal fungus Ganoderma sinense.</title>
        <authorList>
            <person name="Zhu Y."/>
            <person name="Xu J."/>
            <person name="Sun C."/>
            <person name="Zhou S."/>
            <person name="Xu H."/>
            <person name="Nelson D.R."/>
            <person name="Qian J."/>
            <person name="Song J."/>
            <person name="Luo H."/>
            <person name="Xiang L."/>
            <person name="Li Y."/>
            <person name="Xu Z."/>
            <person name="Ji A."/>
            <person name="Wang L."/>
            <person name="Lu S."/>
            <person name="Hayward A."/>
            <person name="Sun W."/>
            <person name="Li X."/>
            <person name="Schwartz D.C."/>
            <person name="Wang Y."/>
            <person name="Chen S."/>
        </authorList>
    </citation>
    <scope>NUCLEOTIDE SEQUENCE [LARGE SCALE GENOMIC DNA]</scope>
    <source>
        <strain evidence="3 4">ZZ0214-1</strain>
    </source>
</reference>
<feature type="transmembrane region" description="Helical" evidence="2">
    <location>
        <begin position="208"/>
        <end position="234"/>
    </location>
</feature>
<keyword evidence="2" id="KW-1133">Transmembrane helix</keyword>
<feature type="region of interest" description="Disordered" evidence="1">
    <location>
        <begin position="1"/>
        <end position="25"/>
    </location>
</feature>
<feature type="transmembrane region" description="Helical" evidence="2">
    <location>
        <begin position="246"/>
        <end position="270"/>
    </location>
</feature>
<dbReference type="AlphaFoldDB" id="A0A2G8RZD8"/>
<keyword evidence="2" id="KW-0812">Transmembrane</keyword>
<evidence type="ECO:0000256" key="1">
    <source>
        <dbReference type="SAM" id="MobiDB-lite"/>
    </source>
</evidence>
<feature type="compositionally biased region" description="Low complexity" evidence="1">
    <location>
        <begin position="46"/>
        <end position="64"/>
    </location>
</feature>
<accession>A0A2G8RZD8</accession>
<proteinExistence type="predicted"/>
<feature type="region of interest" description="Disordered" evidence="1">
    <location>
        <begin position="46"/>
        <end position="148"/>
    </location>
</feature>
<dbReference type="Proteomes" id="UP000230002">
    <property type="component" value="Unassembled WGS sequence"/>
</dbReference>
<comment type="caution">
    <text evidence="3">The sequence shown here is derived from an EMBL/GenBank/DDBJ whole genome shotgun (WGS) entry which is preliminary data.</text>
</comment>
<evidence type="ECO:0000256" key="2">
    <source>
        <dbReference type="SAM" id="Phobius"/>
    </source>
</evidence>
<evidence type="ECO:0000313" key="4">
    <source>
        <dbReference type="Proteomes" id="UP000230002"/>
    </source>
</evidence>
<protein>
    <submittedName>
        <fullName evidence="3">Uncharacterized protein</fullName>
    </submittedName>
</protein>
<keyword evidence="4" id="KW-1185">Reference proteome</keyword>